<sequence>MRRRGYVVLSGVAVGLSSLLTTSLVFAQPDTDATGTRTVPSASQTPGRPGVAVATAEPRAARPAPPTLAARPVRVKVDGFLTWALLDRRTGEITGSPNIRATNSTESMIKIWIVADFLRRSADRDTEPSRQRLAQGRTAIRDSDDSAAQSLYVAGGRDAVVSRMIRMCRLTDTKIAGPRGLGDRGWWSYTRMSARDAVRLGECVKNGTAAGSRWTEWVLDQMSKVRGTTAPEDQQARRGGGRWGIIDGLPKAITGREPIAIKNGWTLINADGKWHLNCLAVADEWVLAVLMRYPGGRGLDYGAGVCRTVAAQLVTPQPAAAPPTGGQSPG</sequence>
<evidence type="ECO:0008006" key="5">
    <source>
        <dbReference type="Google" id="ProtNLM"/>
    </source>
</evidence>
<feature type="compositionally biased region" description="Polar residues" evidence="1">
    <location>
        <begin position="31"/>
        <end position="46"/>
    </location>
</feature>
<evidence type="ECO:0000313" key="4">
    <source>
        <dbReference type="Proteomes" id="UP000652013"/>
    </source>
</evidence>
<comment type="caution">
    <text evidence="3">The sequence shown here is derived from an EMBL/GenBank/DDBJ whole genome shotgun (WGS) entry which is preliminary data.</text>
</comment>
<dbReference type="EMBL" id="BOOY01000043">
    <property type="protein sequence ID" value="GIJ06644.1"/>
    <property type="molecule type" value="Genomic_DNA"/>
</dbReference>
<dbReference type="InterPro" id="IPR012338">
    <property type="entry name" value="Beta-lactam/transpept-like"/>
</dbReference>
<keyword evidence="2" id="KW-0732">Signal</keyword>
<name>A0A8J4DMX3_9ACTN</name>
<keyword evidence="4" id="KW-1185">Reference proteome</keyword>
<protein>
    <recommendedName>
        <fullName evidence="5">Serine hydrolase</fullName>
    </recommendedName>
</protein>
<dbReference type="Gene3D" id="3.40.710.10">
    <property type="entry name" value="DD-peptidase/beta-lactamase superfamily"/>
    <property type="match status" value="1"/>
</dbReference>
<evidence type="ECO:0000256" key="2">
    <source>
        <dbReference type="SAM" id="SignalP"/>
    </source>
</evidence>
<evidence type="ECO:0000256" key="1">
    <source>
        <dbReference type="SAM" id="MobiDB-lite"/>
    </source>
</evidence>
<feature type="signal peptide" evidence="2">
    <location>
        <begin position="1"/>
        <end position="27"/>
    </location>
</feature>
<gene>
    <name evidence="3" type="ORF">Sya03_59960</name>
</gene>
<dbReference type="RefSeq" id="WP_370872051.1">
    <property type="nucleotide sequence ID" value="NZ_BAAAGJ010000001.1"/>
</dbReference>
<accession>A0A8J4DMX3</accession>
<feature type="region of interest" description="Disordered" evidence="1">
    <location>
        <begin position="31"/>
        <end position="50"/>
    </location>
</feature>
<feature type="chain" id="PRO_5035194528" description="Serine hydrolase" evidence="2">
    <location>
        <begin position="28"/>
        <end position="330"/>
    </location>
</feature>
<proteinExistence type="predicted"/>
<reference evidence="3" key="1">
    <citation type="submission" date="2021-01" db="EMBL/GenBank/DDBJ databases">
        <title>Whole genome shotgun sequence of Spirilliplanes yamanashiensis NBRC 15828.</title>
        <authorList>
            <person name="Komaki H."/>
            <person name="Tamura T."/>
        </authorList>
    </citation>
    <scope>NUCLEOTIDE SEQUENCE</scope>
    <source>
        <strain evidence="3">NBRC 15828</strain>
    </source>
</reference>
<dbReference type="AlphaFoldDB" id="A0A8J4DMX3"/>
<dbReference type="Proteomes" id="UP000652013">
    <property type="component" value="Unassembled WGS sequence"/>
</dbReference>
<evidence type="ECO:0000313" key="3">
    <source>
        <dbReference type="EMBL" id="GIJ06644.1"/>
    </source>
</evidence>
<organism evidence="3 4">
    <name type="scientific">Spirilliplanes yamanashiensis</name>
    <dbReference type="NCBI Taxonomy" id="42233"/>
    <lineage>
        <taxon>Bacteria</taxon>
        <taxon>Bacillati</taxon>
        <taxon>Actinomycetota</taxon>
        <taxon>Actinomycetes</taxon>
        <taxon>Micromonosporales</taxon>
        <taxon>Micromonosporaceae</taxon>
        <taxon>Spirilliplanes</taxon>
    </lineage>
</organism>
<dbReference type="SUPFAM" id="SSF56601">
    <property type="entry name" value="beta-lactamase/transpeptidase-like"/>
    <property type="match status" value="1"/>
</dbReference>